<gene>
    <name evidence="3" type="primary">bglG1_4</name>
    <name evidence="3" type="ORF">JCM17207_22530</name>
</gene>
<accession>A0AA37J0H6</accession>
<keyword evidence="4" id="KW-1185">Reference proteome</keyword>
<protein>
    <submittedName>
        <fullName evidence="3">Transcriptional regulator</fullName>
    </submittedName>
</protein>
<evidence type="ECO:0000259" key="2">
    <source>
        <dbReference type="PROSITE" id="PS51372"/>
    </source>
</evidence>
<evidence type="ECO:0000313" key="3">
    <source>
        <dbReference type="EMBL" id="GJN65628.1"/>
    </source>
</evidence>
<dbReference type="PROSITE" id="PS51372">
    <property type="entry name" value="PRD_2"/>
    <property type="match status" value="2"/>
</dbReference>
<dbReference type="AlphaFoldDB" id="A0AA37J0H6"/>
<evidence type="ECO:0000313" key="4">
    <source>
        <dbReference type="Proteomes" id="UP001055185"/>
    </source>
</evidence>
<dbReference type="SMART" id="SM01061">
    <property type="entry name" value="CAT_RBD"/>
    <property type="match status" value="1"/>
</dbReference>
<name>A0AA37J0H6_9FIRM</name>
<dbReference type="InterPro" id="IPR036650">
    <property type="entry name" value="CAT_RNA-bd_dom_sf"/>
</dbReference>
<dbReference type="RefSeq" id="WP_238317837.1">
    <property type="nucleotide sequence ID" value="NZ_BQKV01000098.1"/>
</dbReference>
<dbReference type="InterPro" id="IPR036634">
    <property type="entry name" value="PRD_sf"/>
</dbReference>
<evidence type="ECO:0000256" key="1">
    <source>
        <dbReference type="ARBA" id="ARBA00022737"/>
    </source>
</evidence>
<sequence length="276" mass="31334">MKIIRKINNNAAVAQDRKGREMVVLGRGVGFGTMPYELTDLSRIYRTFYDVDPRYFDALAELPQDVVLASADIVEQAEIALDGELNPNLTFTLADHIAFAIQREKKGIALAMPLVYDVKRLYPKESELGIRALEIVRLRTGTSLPDAEGVSIALHLINAELEGSNMHTMLTAFNVLEELTAIVEQRLGIKLCREGYNYARFAMHLQFLVQRLQTGRPAQDESGSLLEQTAQEYPQIYACACALAHHLQERYGWQCSRNEILYLMLHIHRVQNREED</sequence>
<dbReference type="PANTHER" id="PTHR30185">
    <property type="entry name" value="CRYPTIC BETA-GLUCOSIDE BGL OPERON ANTITERMINATOR"/>
    <property type="match status" value="1"/>
</dbReference>
<dbReference type="InterPro" id="IPR011608">
    <property type="entry name" value="PRD"/>
</dbReference>
<dbReference type="PANTHER" id="PTHR30185:SF15">
    <property type="entry name" value="CRYPTIC BETA-GLUCOSIDE BGL OPERON ANTITERMINATOR"/>
    <property type="match status" value="1"/>
</dbReference>
<feature type="domain" description="PRD" evidence="2">
    <location>
        <begin position="61"/>
        <end position="166"/>
    </location>
</feature>
<dbReference type="GO" id="GO:0003723">
    <property type="term" value="F:RNA binding"/>
    <property type="evidence" value="ECO:0007669"/>
    <property type="project" value="InterPro"/>
</dbReference>
<dbReference type="Pfam" id="PF03123">
    <property type="entry name" value="CAT_RBD"/>
    <property type="match status" value="1"/>
</dbReference>
<comment type="caution">
    <text evidence="3">The sequence shown here is derived from an EMBL/GenBank/DDBJ whole genome shotgun (WGS) entry which is preliminary data.</text>
</comment>
<keyword evidence="1" id="KW-0677">Repeat</keyword>
<dbReference type="GO" id="GO:0006355">
    <property type="term" value="P:regulation of DNA-templated transcription"/>
    <property type="evidence" value="ECO:0007669"/>
    <property type="project" value="InterPro"/>
</dbReference>
<dbReference type="InterPro" id="IPR050661">
    <property type="entry name" value="BglG_antiterminators"/>
</dbReference>
<proteinExistence type="predicted"/>
<feature type="domain" description="PRD" evidence="2">
    <location>
        <begin position="167"/>
        <end position="276"/>
    </location>
</feature>
<dbReference type="SUPFAM" id="SSF50151">
    <property type="entry name" value="SacY-like RNA-binding domain"/>
    <property type="match status" value="1"/>
</dbReference>
<dbReference type="InterPro" id="IPR004341">
    <property type="entry name" value="CAT_RNA-bd_dom"/>
</dbReference>
<organism evidence="3 4">
    <name type="scientific">Faecalibacterium gallinarum</name>
    <dbReference type="NCBI Taxonomy" id="2903556"/>
    <lineage>
        <taxon>Bacteria</taxon>
        <taxon>Bacillati</taxon>
        <taxon>Bacillota</taxon>
        <taxon>Clostridia</taxon>
        <taxon>Eubacteriales</taxon>
        <taxon>Oscillospiraceae</taxon>
        <taxon>Faecalibacterium</taxon>
    </lineage>
</organism>
<dbReference type="Pfam" id="PF00874">
    <property type="entry name" value="PRD"/>
    <property type="match status" value="2"/>
</dbReference>
<dbReference type="EMBL" id="BQKV01000098">
    <property type="protein sequence ID" value="GJN65628.1"/>
    <property type="molecule type" value="Genomic_DNA"/>
</dbReference>
<dbReference type="SUPFAM" id="SSF63520">
    <property type="entry name" value="PTS-regulatory domain, PRD"/>
    <property type="match status" value="2"/>
</dbReference>
<reference evidence="3" key="1">
    <citation type="journal article" date="2022" name="Int. J. Syst. Evol. Microbiol.">
        <title>Genome-based, phenotypic and chemotaxonomic classification of Faecalibacterium strains: proposal of three novel species Faecalibacterium duncaniae sp. nov., Faecalibacterium hattorii sp. nov. and Faecalibacterium gallinarum sp. nov. .</title>
        <authorList>
            <person name="Sakamoto M."/>
            <person name="Sakurai N."/>
            <person name="Tanno H."/>
            <person name="Iino T."/>
            <person name="Ohkuma M."/>
            <person name="Endo A."/>
        </authorList>
    </citation>
    <scope>NUCLEOTIDE SEQUENCE</scope>
    <source>
        <strain evidence="3">JCM 17207</strain>
    </source>
</reference>
<dbReference type="Gene3D" id="2.30.24.10">
    <property type="entry name" value="CAT RNA-binding domain"/>
    <property type="match status" value="1"/>
</dbReference>
<dbReference type="Proteomes" id="UP001055185">
    <property type="component" value="Unassembled WGS sequence"/>
</dbReference>
<dbReference type="Gene3D" id="1.10.1790.10">
    <property type="entry name" value="PRD domain"/>
    <property type="match status" value="2"/>
</dbReference>